<dbReference type="AlphaFoldDB" id="A0A0E9V821"/>
<reference evidence="1" key="1">
    <citation type="submission" date="2014-11" db="EMBL/GenBank/DDBJ databases">
        <authorList>
            <person name="Amaro Gonzalez C."/>
        </authorList>
    </citation>
    <scope>NUCLEOTIDE SEQUENCE</scope>
</reference>
<sequence>MRSECRLLELDGTTVLNPLTGTTKED</sequence>
<organism evidence="1">
    <name type="scientific">Anguilla anguilla</name>
    <name type="common">European freshwater eel</name>
    <name type="synonym">Muraena anguilla</name>
    <dbReference type="NCBI Taxonomy" id="7936"/>
    <lineage>
        <taxon>Eukaryota</taxon>
        <taxon>Metazoa</taxon>
        <taxon>Chordata</taxon>
        <taxon>Craniata</taxon>
        <taxon>Vertebrata</taxon>
        <taxon>Euteleostomi</taxon>
        <taxon>Actinopterygii</taxon>
        <taxon>Neopterygii</taxon>
        <taxon>Teleostei</taxon>
        <taxon>Anguilliformes</taxon>
        <taxon>Anguillidae</taxon>
        <taxon>Anguilla</taxon>
    </lineage>
</organism>
<accession>A0A0E9V821</accession>
<evidence type="ECO:0000313" key="1">
    <source>
        <dbReference type="EMBL" id="JAH74229.1"/>
    </source>
</evidence>
<reference evidence="1" key="2">
    <citation type="journal article" date="2015" name="Fish Shellfish Immunol.">
        <title>Early steps in the European eel (Anguilla anguilla)-Vibrio vulnificus interaction in the gills: Role of the RtxA13 toxin.</title>
        <authorList>
            <person name="Callol A."/>
            <person name="Pajuelo D."/>
            <person name="Ebbesson L."/>
            <person name="Teles M."/>
            <person name="MacKenzie S."/>
            <person name="Amaro C."/>
        </authorList>
    </citation>
    <scope>NUCLEOTIDE SEQUENCE</scope>
</reference>
<protein>
    <submittedName>
        <fullName evidence="1">Uncharacterized protein</fullName>
    </submittedName>
</protein>
<dbReference type="EMBL" id="GBXM01034348">
    <property type="protein sequence ID" value="JAH74229.1"/>
    <property type="molecule type" value="Transcribed_RNA"/>
</dbReference>
<name>A0A0E9V821_ANGAN</name>
<proteinExistence type="predicted"/>